<dbReference type="eggNOG" id="COG0204">
    <property type="taxonomic scope" value="Bacteria"/>
</dbReference>
<protein>
    <submittedName>
        <fullName evidence="5">Acyltransferase</fullName>
    </submittedName>
</protein>
<dbReference type="CDD" id="cd07988">
    <property type="entry name" value="LPLAT_ABO13168-like"/>
    <property type="match status" value="1"/>
</dbReference>
<dbReference type="GO" id="GO:0006654">
    <property type="term" value="P:phosphatidic acid biosynthetic process"/>
    <property type="evidence" value="ECO:0007669"/>
    <property type="project" value="TreeGrafter"/>
</dbReference>
<dbReference type="InterPro" id="IPR002123">
    <property type="entry name" value="Plipid/glycerol_acylTrfase"/>
</dbReference>
<dbReference type="GO" id="GO:0003841">
    <property type="term" value="F:1-acylglycerol-3-phosphate O-acyltransferase activity"/>
    <property type="evidence" value="ECO:0007669"/>
    <property type="project" value="TreeGrafter"/>
</dbReference>
<evidence type="ECO:0000313" key="5">
    <source>
        <dbReference type="EMBL" id="OWP52452.1"/>
    </source>
</evidence>
<organism evidence="5 6">
    <name type="scientific">Pseudomonas nitroreducens</name>
    <dbReference type="NCBI Taxonomy" id="46680"/>
    <lineage>
        <taxon>Bacteria</taxon>
        <taxon>Pseudomonadati</taxon>
        <taxon>Pseudomonadota</taxon>
        <taxon>Gammaproteobacteria</taxon>
        <taxon>Pseudomonadales</taxon>
        <taxon>Pseudomonadaceae</taxon>
        <taxon>Pseudomonas</taxon>
    </lineage>
</organism>
<comment type="caution">
    <text evidence="5">The sequence shown here is derived from an EMBL/GenBank/DDBJ whole genome shotgun (WGS) entry which is preliminary data.</text>
</comment>
<feature type="domain" description="Phospholipid/glycerol acyltransferase" evidence="4">
    <location>
        <begin position="38"/>
        <end position="150"/>
    </location>
</feature>
<dbReference type="RefSeq" id="WP_017521423.1">
    <property type="nucleotide sequence ID" value="NZ_CP189774.1"/>
</dbReference>
<comment type="pathway">
    <text evidence="1">Lipid metabolism.</text>
</comment>
<dbReference type="EMBL" id="NJBA01000001">
    <property type="protein sequence ID" value="OWP52452.1"/>
    <property type="molecule type" value="Genomic_DNA"/>
</dbReference>
<keyword evidence="3 5" id="KW-0012">Acyltransferase</keyword>
<sequence length="192" mass="22105">MSGNYLPRNPFAEALGHSMLRIAGWRIEGALPKLDKFVVIGAHHTSNWDFVLFLAAKFVLRLNARWFGKHTIFRAPFGGLLRRWGGIPIQRHLKLNTVDQAIQAFRDNREMMLILSPEGTRRKVERWKMGFYHIARGAGVPIVLAALDYPGRRIVIGEPFWPTGDEAADLRRMLDFYRPFVPKKPQYAFFGD</sequence>
<dbReference type="SMART" id="SM00563">
    <property type="entry name" value="PlsC"/>
    <property type="match status" value="1"/>
</dbReference>
<dbReference type="PANTHER" id="PTHR10434:SF9">
    <property type="entry name" value="PHOSPHOLIPID_GLYCEROL ACYLTRANSFERASE DOMAIN-CONTAINING PROTEIN"/>
    <property type="match status" value="1"/>
</dbReference>
<evidence type="ECO:0000313" key="6">
    <source>
        <dbReference type="Proteomes" id="UP000198145"/>
    </source>
</evidence>
<dbReference type="Pfam" id="PF01553">
    <property type="entry name" value="Acyltransferase"/>
    <property type="match status" value="1"/>
</dbReference>
<evidence type="ECO:0000256" key="3">
    <source>
        <dbReference type="ARBA" id="ARBA00023315"/>
    </source>
</evidence>
<evidence type="ECO:0000256" key="1">
    <source>
        <dbReference type="ARBA" id="ARBA00005189"/>
    </source>
</evidence>
<dbReference type="SUPFAM" id="SSF69593">
    <property type="entry name" value="Glycerol-3-phosphate (1)-acyltransferase"/>
    <property type="match status" value="1"/>
</dbReference>
<dbReference type="Proteomes" id="UP000198145">
    <property type="component" value="Unassembled WGS sequence"/>
</dbReference>
<gene>
    <name evidence="5" type="ORF">CEG18_01050</name>
</gene>
<accession>A0A246FDP9</accession>
<dbReference type="STRING" id="46680.GCA_000807755_06195"/>
<dbReference type="AlphaFoldDB" id="A0A246FDP9"/>
<evidence type="ECO:0000259" key="4">
    <source>
        <dbReference type="SMART" id="SM00563"/>
    </source>
</evidence>
<keyword evidence="2 5" id="KW-0808">Transferase</keyword>
<proteinExistence type="predicted"/>
<name>A0A246FDP9_PSENT</name>
<evidence type="ECO:0000256" key="2">
    <source>
        <dbReference type="ARBA" id="ARBA00022679"/>
    </source>
</evidence>
<dbReference type="PANTHER" id="PTHR10434">
    <property type="entry name" value="1-ACYL-SN-GLYCEROL-3-PHOSPHATE ACYLTRANSFERASE"/>
    <property type="match status" value="1"/>
</dbReference>
<reference evidence="5 6" key="1">
    <citation type="submission" date="2017-06" db="EMBL/GenBank/DDBJ databases">
        <title>Draft genome of Pseudomonas nitroreducens DF05.</title>
        <authorList>
            <person name="Iyer R."/>
        </authorList>
    </citation>
    <scope>NUCLEOTIDE SEQUENCE [LARGE SCALE GENOMIC DNA]</scope>
    <source>
        <strain evidence="5 6">DF05</strain>
    </source>
</reference>